<sequence length="65" mass="6794">MGQLGKLFEGQKINDEAGGNSDGKQHQPRFDIDLDGGVVRLGPRPSAAAEPAGQDTDQVEDGSTD</sequence>
<reference evidence="3" key="1">
    <citation type="journal article" date="2019" name="Int. J. Syst. Evol. Microbiol.">
        <title>The Global Catalogue of Microorganisms (GCM) 10K type strain sequencing project: providing services to taxonomists for standard genome sequencing and annotation.</title>
        <authorList>
            <consortium name="The Broad Institute Genomics Platform"/>
            <consortium name="The Broad Institute Genome Sequencing Center for Infectious Disease"/>
            <person name="Wu L."/>
            <person name="Ma J."/>
        </authorList>
    </citation>
    <scope>NUCLEOTIDE SEQUENCE [LARGE SCALE GENOMIC DNA]</scope>
    <source>
        <strain evidence="3">JCM 18303</strain>
    </source>
</reference>
<proteinExistence type="predicted"/>
<feature type="compositionally biased region" description="Basic and acidic residues" evidence="1">
    <location>
        <begin position="23"/>
        <end position="32"/>
    </location>
</feature>
<evidence type="ECO:0000313" key="3">
    <source>
        <dbReference type="Proteomes" id="UP001428817"/>
    </source>
</evidence>
<evidence type="ECO:0000256" key="1">
    <source>
        <dbReference type="SAM" id="MobiDB-lite"/>
    </source>
</evidence>
<protein>
    <submittedName>
        <fullName evidence="2">Uncharacterized protein</fullName>
    </submittedName>
</protein>
<keyword evidence="3" id="KW-1185">Reference proteome</keyword>
<dbReference type="EMBL" id="BAABJP010000007">
    <property type="protein sequence ID" value="GAA5150312.1"/>
    <property type="molecule type" value="Genomic_DNA"/>
</dbReference>
<feature type="region of interest" description="Disordered" evidence="1">
    <location>
        <begin position="1"/>
        <end position="65"/>
    </location>
</feature>
<accession>A0ABP9PQ77</accession>
<evidence type="ECO:0000313" key="2">
    <source>
        <dbReference type="EMBL" id="GAA5150312.1"/>
    </source>
</evidence>
<organism evidence="2 3">
    <name type="scientific">Pseudonocardia eucalypti</name>
    <dbReference type="NCBI Taxonomy" id="648755"/>
    <lineage>
        <taxon>Bacteria</taxon>
        <taxon>Bacillati</taxon>
        <taxon>Actinomycetota</taxon>
        <taxon>Actinomycetes</taxon>
        <taxon>Pseudonocardiales</taxon>
        <taxon>Pseudonocardiaceae</taxon>
        <taxon>Pseudonocardia</taxon>
    </lineage>
</organism>
<dbReference type="Proteomes" id="UP001428817">
    <property type="component" value="Unassembled WGS sequence"/>
</dbReference>
<dbReference type="RefSeq" id="WP_185064229.1">
    <property type="nucleotide sequence ID" value="NZ_BAABJP010000007.1"/>
</dbReference>
<comment type="caution">
    <text evidence="2">The sequence shown here is derived from an EMBL/GenBank/DDBJ whole genome shotgun (WGS) entry which is preliminary data.</text>
</comment>
<name>A0ABP9PQ77_9PSEU</name>
<gene>
    <name evidence="2" type="ORF">GCM10023321_15410</name>
</gene>